<dbReference type="EMBL" id="LXQA010230334">
    <property type="protein sequence ID" value="MCI36091.1"/>
    <property type="molecule type" value="Genomic_DNA"/>
</dbReference>
<sequence>PPASYRAYDDRHRGTMILLVTGCLVLDLPSCYDAKYRGAMDADFSC</sequence>
<accession>A0A392RHN3</accession>
<keyword evidence="2" id="KW-1185">Reference proteome</keyword>
<proteinExistence type="predicted"/>
<evidence type="ECO:0000313" key="2">
    <source>
        <dbReference type="Proteomes" id="UP000265520"/>
    </source>
</evidence>
<name>A0A392RHN3_9FABA</name>
<dbReference type="AlphaFoldDB" id="A0A392RHN3"/>
<organism evidence="1 2">
    <name type="scientific">Trifolium medium</name>
    <dbReference type="NCBI Taxonomy" id="97028"/>
    <lineage>
        <taxon>Eukaryota</taxon>
        <taxon>Viridiplantae</taxon>
        <taxon>Streptophyta</taxon>
        <taxon>Embryophyta</taxon>
        <taxon>Tracheophyta</taxon>
        <taxon>Spermatophyta</taxon>
        <taxon>Magnoliopsida</taxon>
        <taxon>eudicotyledons</taxon>
        <taxon>Gunneridae</taxon>
        <taxon>Pentapetalae</taxon>
        <taxon>rosids</taxon>
        <taxon>fabids</taxon>
        <taxon>Fabales</taxon>
        <taxon>Fabaceae</taxon>
        <taxon>Papilionoideae</taxon>
        <taxon>50 kb inversion clade</taxon>
        <taxon>NPAAA clade</taxon>
        <taxon>Hologalegina</taxon>
        <taxon>IRL clade</taxon>
        <taxon>Trifolieae</taxon>
        <taxon>Trifolium</taxon>
    </lineage>
</organism>
<dbReference type="Proteomes" id="UP000265520">
    <property type="component" value="Unassembled WGS sequence"/>
</dbReference>
<evidence type="ECO:0000313" key="1">
    <source>
        <dbReference type="EMBL" id="MCI36091.1"/>
    </source>
</evidence>
<comment type="caution">
    <text evidence="1">The sequence shown here is derived from an EMBL/GenBank/DDBJ whole genome shotgun (WGS) entry which is preliminary data.</text>
</comment>
<protein>
    <submittedName>
        <fullName evidence="1">Uncharacterized protein</fullName>
    </submittedName>
</protein>
<reference evidence="1 2" key="1">
    <citation type="journal article" date="2018" name="Front. Plant Sci.">
        <title>Red Clover (Trifolium pratense) and Zigzag Clover (T. medium) - A Picture of Genomic Similarities and Differences.</title>
        <authorList>
            <person name="Dluhosova J."/>
            <person name="Istvanek J."/>
            <person name="Nedelnik J."/>
            <person name="Repkova J."/>
        </authorList>
    </citation>
    <scope>NUCLEOTIDE SEQUENCE [LARGE SCALE GENOMIC DNA]</scope>
    <source>
        <strain evidence="2">cv. 10/8</strain>
        <tissue evidence="1">Leaf</tissue>
    </source>
</reference>
<feature type="non-terminal residue" evidence="1">
    <location>
        <position position="1"/>
    </location>
</feature>